<keyword evidence="1" id="KW-0597">Phosphoprotein</keyword>
<dbReference type="CDD" id="cd04458">
    <property type="entry name" value="CSP_CDS"/>
    <property type="match status" value="1"/>
</dbReference>
<evidence type="ECO:0000256" key="3">
    <source>
        <dbReference type="SAM" id="MobiDB-lite"/>
    </source>
</evidence>
<dbReference type="EMBL" id="FOMO01000005">
    <property type="protein sequence ID" value="SFD87089.1"/>
    <property type="molecule type" value="Genomic_DNA"/>
</dbReference>
<comment type="subcellular location">
    <subcellularLocation>
        <location evidence="2">Cytoplasm</location>
    </subcellularLocation>
</comment>
<keyword evidence="4" id="KW-0472">Membrane</keyword>
<organism evidence="6 7">
    <name type="scientific">Pseudomonas straminea</name>
    <dbReference type="NCBI Taxonomy" id="47882"/>
    <lineage>
        <taxon>Bacteria</taxon>
        <taxon>Pseudomonadati</taxon>
        <taxon>Pseudomonadota</taxon>
        <taxon>Gammaproteobacteria</taxon>
        <taxon>Pseudomonadales</taxon>
        <taxon>Pseudomonadaceae</taxon>
        <taxon>Phytopseudomonas</taxon>
    </lineage>
</organism>
<protein>
    <submittedName>
        <fullName evidence="6">Uncharacterized membrane protein YsdA, DUF1294 family</fullName>
    </submittedName>
</protein>
<dbReference type="InterPro" id="IPR002059">
    <property type="entry name" value="CSP_DNA-bd"/>
</dbReference>
<feature type="transmembrane region" description="Helical" evidence="4">
    <location>
        <begin position="209"/>
        <end position="232"/>
    </location>
</feature>
<dbReference type="Proteomes" id="UP000243950">
    <property type="component" value="Unassembled WGS sequence"/>
</dbReference>
<dbReference type="PROSITE" id="PS00352">
    <property type="entry name" value="CSD_1"/>
    <property type="match status" value="1"/>
</dbReference>
<feature type="domain" description="CSD" evidence="5">
    <location>
        <begin position="5"/>
        <end position="69"/>
    </location>
</feature>
<keyword evidence="4" id="KW-1133">Transmembrane helix</keyword>
<dbReference type="Gene3D" id="2.40.50.140">
    <property type="entry name" value="Nucleic acid-binding proteins"/>
    <property type="match status" value="1"/>
</dbReference>
<dbReference type="SMART" id="SM00357">
    <property type="entry name" value="CSP"/>
    <property type="match status" value="1"/>
</dbReference>
<feature type="transmembrane region" description="Helical" evidence="4">
    <location>
        <begin position="143"/>
        <end position="161"/>
    </location>
</feature>
<feature type="region of interest" description="Disordered" evidence="3">
    <location>
        <begin position="82"/>
        <end position="110"/>
    </location>
</feature>
<dbReference type="InterPro" id="IPR010718">
    <property type="entry name" value="DUF1294"/>
</dbReference>
<dbReference type="AlphaFoldDB" id="A0A1I1VWH1"/>
<dbReference type="InterPro" id="IPR019844">
    <property type="entry name" value="CSD_CS"/>
</dbReference>
<dbReference type="InterPro" id="IPR012340">
    <property type="entry name" value="NA-bd_OB-fold"/>
</dbReference>
<sequence length="241" mass="26851">MQSREQAGRIKRWDDDKGFGFIQPLAGGTDVFAHISAMRGDRRPTAGDQVLFVAGRDDKGRLRAEHVRLAGELAIDQPQIRVKPTTAKPNAGRPNTKAARPTTRGDRRPAAAVRNPLAKWLVFAALCLLPVFGALRWLASGMVWPALLYPVVSVLCFFLYWHDKNSAQQGRQRTPENTLHLVELAGGWPGALVAQQAFRHKTRKASYQLVFWSIVALHQLVWIDQLLLGGAYTSGWLRSLL</sequence>
<keyword evidence="7" id="KW-1185">Reference proteome</keyword>
<dbReference type="InterPro" id="IPR052069">
    <property type="entry name" value="Ca-reg_mRNA-binding_domain"/>
</dbReference>
<dbReference type="PANTHER" id="PTHR12962">
    <property type="entry name" value="CALCIUM-REGULATED HEAT STABLE PROTEIN CRHSP-24-RELATED"/>
    <property type="match status" value="1"/>
</dbReference>
<evidence type="ECO:0000313" key="6">
    <source>
        <dbReference type="EMBL" id="SFD87089.1"/>
    </source>
</evidence>
<dbReference type="PROSITE" id="PS51857">
    <property type="entry name" value="CSD_2"/>
    <property type="match status" value="1"/>
</dbReference>
<dbReference type="GO" id="GO:0005829">
    <property type="term" value="C:cytosol"/>
    <property type="evidence" value="ECO:0007669"/>
    <property type="project" value="UniProtKB-ARBA"/>
</dbReference>
<dbReference type="RefSeq" id="WP_093504311.1">
    <property type="nucleotide sequence ID" value="NZ_BSSG01000005.1"/>
</dbReference>
<proteinExistence type="predicted"/>
<dbReference type="SUPFAM" id="SSF50249">
    <property type="entry name" value="Nucleic acid-binding proteins"/>
    <property type="match status" value="1"/>
</dbReference>
<gene>
    <name evidence="6" type="ORF">SAMN05216372_1057</name>
</gene>
<accession>A0A1I1VWH1</accession>
<evidence type="ECO:0000256" key="1">
    <source>
        <dbReference type="ARBA" id="ARBA00022553"/>
    </source>
</evidence>
<dbReference type="GO" id="GO:0043488">
    <property type="term" value="P:regulation of mRNA stability"/>
    <property type="evidence" value="ECO:0007669"/>
    <property type="project" value="TreeGrafter"/>
</dbReference>
<evidence type="ECO:0000313" key="7">
    <source>
        <dbReference type="Proteomes" id="UP000243950"/>
    </source>
</evidence>
<dbReference type="GO" id="GO:0003730">
    <property type="term" value="F:mRNA 3'-UTR binding"/>
    <property type="evidence" value="ECO:0007669"/>
    <property type="project" value="TreeGrafter"/>
</dbReference>
<evidence type="ECO:0000256" key="2">
    <source>
        <dbReference type="RuleBase" id="RU000408"/>
    </source>
</evidence>
<evidence type="ECO:0000259" key="5">
    <source>
        <dbReference type="PROSITE" id="PS51857"/>
    </source>
</evidence>
<dbReference type="InterPro" id="IPR011129">
    <property type="entry name" value="CSD"/>
</dbReference>
<keyword evidence="4" id="KW-0812">Transmembrane</keyword>
<feature type="transmembrane region" description="Helical" evidence="4">
    <location>
        <begin position="117"/>
        <end position="137"/>
    </location>
</feature>
<dbReference type="Pfam" id="PF00313">
    <property type="entry name" value="CSD"/>
    <property type="match status" value="1"/>
</dbReference>
<dbReference type="PANTHER" id="PTHR12962:SF1">
    <property type="entry name" value="COLD SHOCK DOMAIN-CONTAINING PROTEIN CG9705"/>
    <property type="match status" value="1"/>
</dbReference>
<reference evidence="7" key="1">
    <citation type="submission" date="2016-10" db="EMBL/GenBank/DDBJ databases">
        <authorList>
            <person name="Varghese N."/>
            <person name="Submissions S."/>
        </authorList>
    </citation>
    <scope>NUCLEOTIDE SEQUENCE [LARGE SCALE GENOMIC DNA]</scope>
    <source>
        <strain evidence="7">JCM 2783</strain>
    </source>
</reference>
<name>A0A1I1VWH1_PSEOC</name>
<dbReference type="Pfam" id="PF06961">
    <property type="entry name" value="DUF1294"/>
    <property type="match status" value="1"/>
</dbReference>
<evidence type="ECO:0000256" key="4">
    <source>
        <dbReference type="SAM" id="Phobius"/>
    </source>
</evidence>